<dbReference type="Pfam" id="PF01041">
    <property type="entry name" value="DegT_DnrJ_EryC1"/>
    <property type="match status" value="1"/>
</dbReference>
<dbReference type="Gene3D" id="3.40.640.10">
    <property type="entry name" value="Type I PLP-dependent aspartate aminotransferase-like (Major domain)"/>
    <property type="match status" value="1"/>
</dbReference>
<keyword evidence="1" id="KW-0812">Transmembrane</keyword>
<dbReference type="Gene3D" id="3.90.1150.10">
    <property type="entry name" value="Aspartate Aminotransferase, domain 1"/>
    <property type="match status" value="1"/>
</dbReference>
<dbReference type="InterPro" id="IPR015421">
    <property type="entry name" value="PyrdxlP-dep_Trfase_major"/>
</dbReference>
<dbReference type="InterPro" id="IPR000653">
    <property type="entry name" value="DegT/StrS_aminotransferase"/>
</dbReference>
<keyword evidence="1" id="KW-1133">Transmembrane helix</keyword>
<dbReference type="InterPro" id="IPR015424">
    <property type="entry name" value="PyrdxlP-dep_Trfase"/>
</dbReference>
<protein>
    <recommendedName>
        <fullName evidence="4">Pyridoxal phosphate-dependent transferase</fullName>
    </recommendedName>
</protein>
<reference evidence="2 3" key="1">
    <citation type="journal article" date="2023" name="Commun. Biol.">
        <title>Genome analysis of Parmales, the sister group of diatoms, reveals the evolutionary specialization of diatoms from phago-mixotrophs to photoautotrophs.</title>
        <authorList>
            <person name="Ban H."/>
            <person name="Sato S."/>
            <person name="Yoshikawa S."/>
            <person name="Yamada K."/>
            <person name="Nakamura Y."/>
            <person name="Ichinomiya M."/>
            <person name="Sato N."/>
            <person name="Blanc-Mathieu R."/>
            <person name="Endo H."/>
            <person name="Kuwata A."/>
            <person name="Ogata H."/>
        </authorList>
    </citation>
    <scope>NUCLEOTIDE SEQUENCE [LARGE SCALE GENOMIC DNA]</scope>
</reference>
<keyword evidence="1" id="KW-0472">Membrane</keyword>
<evidence type="ECO:0000256" key="1">
    <source>
        <dbReference type="SAM" id="Phobius"/>
    </source>
</evidence>
<evidence type="ECO:0000313" key="3">
    <source>
        <dbReference type="Proteomes" id="UP001165060"/>
    </source>
</evidence>
<gene>
    <name evidence="2" type="ORF">TeGR_g15058</name>
</gene>
<dbReference type="EMBL" id="BRYB01003352">
    <property type="protein sequence ID" value="GMI35200.1"/>
    <property type="molecule type" value="Genomic_DNA"/>
</dbReference>
<organism evidence="2 3">
    <name type="scientific">Tetraparma gracilis</name>
    <dbReference type="NCBI Taxonomy" id="2962635"/>
    <lineage>
        <taxon>Eukaryota</taxon>
        <taxon>Sar</taxon>
        <taxon>Stramenopiles</taxon>
        <taxon>Ochrophyta</taxon>
        <taxon>Bolidophyceae</taxon>
        <taxon>Parmales</taxon>
        <taxon>Triparmaceae</taxon>
        <taxon>Tetraparma</taxon>
    </lineage>
</organism>
<dbReference type="Proteomes" id="UP001165060">
    <property type="component" value="Unassembled WGS sequence"/>
</dbReference>
<evidence type="ECO:0008006" key="4">
    <source>
        <dbReference type="Google" id="ProtNLM"/>
    </source>
</evidence>
<sequence length="518" mass="54994">MNSLSSSLPFSIVPRKRLDLSFPLLLRASSRALASHATGSGHAGARSSAASLSRSFSPAASLPVLPSLSVRSSFDLLLGALGLPPGSEVLCTPINIDGMVAVARAHRLRMVPVDIDTGTLLPSVAELAGKVTERTRVLLVASVFGAAVPLKPLVPLCKKHGLVLVSDAAESFTSLSGAAGEEEEVADVTFYSFGTIKTSSCVGGGVAVIKSAEIAAEMGRLQGAYPVMPDSWFAKKAGKTALLHAVSTPFVYGLLLNAALLLGLDYDSIITSLTRGFAPKKDGSVDGLSLLKQIRNRPPPSLLRCMADNLRPDGQGARDARLYADKRVSVCLAAQALIGSECKNVTLLGHLNEDHVYWLFPVLVDKPDEVCRKMVRGGFDVTRGTSQLGCVEAYMGVPEGDRVCAEAEKIFQRLVYLPVTPEMDDKTMERMVAVLKRATEAEGREKVGKRGGGLKHPPPLLFAVLAAAVALYNTSSLLRFAWAVVAVGVKLFLLLSALTVYVTYMHGGAYLKPTLLSK</sequence>
<dbReference type="SUPFAM" id="SSF53383">
    <property type="entry name" value="PLP-dependent transferases"/>
    <property type="match status" value="1"/>
</dbReference>
<feature type="transmembrane region" description="Helical" evidence="1">
    <location>
        <begin position="480"/>
        <end position="504"/>
    </location>
</feature>
<dbReference type="PANTHER" id="PTHR30244:SF34">
    <property type="entry name" value="DTDP-4-AMINO-4,6-DIDEOXYGALACTOSE TRANSAMINASE"/>
    <property type="match status" value="1"/>
</dbReference>
<comment type="caution">
    <text evidence="2">The sequence shown here is derived from an EMBL/GenBank/DDBJ whole genome shotgun (WGS) entry which is preliminary data.</text>
</comment>
<proteinExistence type="predicted"/>
<name>A0ABQ6MXJ2_9STRA</name>
<accession>A0ABQ6MXJ2</accession>
<keyword evidence="3" id="KW-1185">Reference proteome</keyword>
<dbReference type="InterPro" id="IPR015422">
    <property type="entry name" value="PyrdxlP-dep_Trfase_small"/>
</dbReference>
<evidence type="ECO:0000313" key="2">
    <source>
        <dbReference type="EMBL" id="GMI35200.1"/>
    </source>
</evidence>
<dbReference type="PANTHER" id="PTHR30244">
    <property type="entry name" value="TRANSAMINASE"/>
    <property type="match status" value="1"/>
</dbReference>